<comment type="subcellular location">
    <subcellularLocation>
        <location evidence="1">Membrane</location>
        <topology evidence="1">Multi-pass membrane protein</topology>
    </subcellularLocation>
</comment>
<dbReference type="GO" id="GO:0016020">
    <property type="term" value="C:membrane"/>
    <property type="evidence" value="ECO:0007669"/>
    <property type="project" value="UniProtKB-SubCell"/>
</dbReference>
<sequence>MIKKIFMIFLRDLKVNTRDFLALYLIAFPLLFAVGINLLTPSINDTTVKLALIEGENTDQVNYLKEFAKVEVFKDAEAVEQRIGKRDDVIGILPDGEEYYILKQGNEHEEIVNYAKSLLGLYELDAQIENSNAEIVDLGRKVPPLKKLLVNISILFMSILGAMLIALNIVEEKVDRTIRAIHLSPVSRKTYILGKSLMGALLPIFGTIATIWITGFKGINIGQVMMMVFVATILCILVGFIQGLNNDDVMSAMGNIKILFLPMGAAIAVAELLGDKWQKTMYWNPFYWAYKGNDAVLAQSATWQQIIGYSAIVLLLSTIVFIYLAPKIRKGLE</sequence>
<keyword evidence="8" id="KW-1185">Reference proteome</keyword>
<feature type="domain" description="ABC-2 type transporter transmembrane" evidence="6">
    <location>
        <begin position="20"/>
        <end position="325"/>
    </location>
</feature>
<dbReference type="PANTHER" id="PTHR43471:SF10">
    <property type="entry name" value="SLL1107 PROTEIN"/>
    <property type="match status" value="1"/>
</dbReference>
<feature type="transmembrane region" description="Helical" evidence="5">
    <location>
        <begin position="221"/>
        <end position="244"/>
    </location>
</feature>
<reference evidence="7" key="1">
    <citation type="journal article" date="2021" name="mSystems">
        <title>Bacteria and Archaea Synergistically Convert Glycine Betaine to Biogenic Methane in the Formosa Cold Seep of the South China Sea.</title>
        <authorList>
            <person name="Li L."/>
            <person name="Zhang W."/>
            <person name="Zhang S."/>
            <person name="Song L."/>
            <person name="Sun Q."/>
            <person name="Zhang H."/>
            <person name="Xiang H."/>
            <person name="Dong X."/>
        </authorList>
    </citation>
    <scope>NUCLEOTIDE SEQUENCE</scope>
    <source>
        <strain evidence="7">ZWT</strain>
    </source>
</reference>
<dbReference type="InterPro" id="IPR013525">
    <property type="entry name" value="ABC2_TM"/>
</dbReference>
<name>A0A9J6NUX2_9CLOT</name>
<keyword evidence="3 5" id="KW-1133">Transmembrane helix</keyword>
<evidence type="ECO:0000256" key="5">
    <source>
        <dbReference type="SAM" id="Phobius"/>
    </source>
</evidence>
<dbReference type="Proteomes" id="UP001056429">
    <property type="component" value="Unassembled WGS sequence"/>
</dbReference>
<keyword evidence="2 5" id="KW-0812">Transmembrane</keyword>
<feature type="transmembrane region" description="Helical" evidence="5">
    <location>
        <begin position="256"/>
        <end position="274"/>
    </location>
</feature>
<feature type="transmembrane region" description="Helical" evidence="5">
    <location>
        <begin position="191"/>
        <end position="215"/>
    </location>
</feature>
<dbReference type="PANTHER" id="PTHR43471">
    <property type="entry name" value="ABC TRANSPORTER PERMEASE"/>
    <property type="match status" value="1"/>
</dbReference>
<dbReference type="RefSeq" id="WP_250857130.1">
    <property type="nucleotide sequence ID" value="NZ_JAGSOJ010000001.1"/>
</dbReference>
<feature type="transmembrane region" description="Helical" evidence="5">
    <location>
        <begin position="21"/>
        <end position="40"/>
    </location>
</feature>
<reference evidence="7" key="2">
    <citation type="submission" date="2021-04" db="EMBL/GenBank/DDBJ databases">
        <authorList>
            <person name="Dong X."/>
        </authorList>
    </citation>
    <scope>NUCLEOTIDE SEQUENCE</scope>
    <source>
        <strain evidence="7">ZWT</strain>
    </source>
</reference>
<evidence type="ECO:0000259" key="6">
    <source>
        <dbReference type="Pfam" id="PF12698"/>
    </source>
</evidence>
<protein>
    <submittedName>
        <fullName evidence="7">ABC transporter permease</fullName>
    </submittedName>
</protein>
<feature type="transmembrane region" description="Helical" evidence="5">
    <location>
        <begin position="306"/>
        <end position="325"/>
    </location>
</feature>
<comment type="caution">
    <text evidence="7">The sequence shown here is derived from an EMBL/GenBank/DDBJ whole genome shotgun (WGS) entry which is preliminary data.</text>
</comment>
<dbReference type="GO" id="GO:0140359">
    <property type="term" value="F:ABC-type transporter activity"/>
    <property type="evidence" value="ECO:0007669"/>
    <property type="project" value="InterPro"/>
</dbReference>
<evidence type="ECO:0000313" key="8">
    <source>
        <dbReference type="Proteomes" id="UP001056429"/>
    </source>
</evidence>
<evidence type="ECO:0000256" key="4">
    <source>
        <dbReference type="ARBA" id="ARBA00023136"/>
    </source>
</evidence>
<organism evidence="7 8">
    <name type="scientific">Oceanirhabdus seepicola</name>
    <dbReference type="NCBI Taxonomy" id="2828781"/>
    <lineage>
        <taxon>Bacteria</taxon>
        <taxon>Bacillati</taxon>
        <taxon>Bacillota</taxon>
        <taxon>Clostridia</taxon>
        <taxon>Eubacteriales</taxon>
        <taxon>Clostridiaceae</taxon>
        <taxon>Oceanirhabdus</taxon>
    </lineage>
</organism>
<gene>
    <name evidence="7" type="ORF">KDK92_00865</name>
</gene>
<dbReference type="AlphaFoldDB" id="A0A9J6NUX2"/>
<dbReference type="EMBL" id="JAGSOJ010000001">
    <property type="protein sequence ID" value="MCM1988274.1"/>
    <property type="molecule type" value="Genomic_DNA"/>
</dbReference>
<evidence type="ECO:0000256" key="2">
    <source>
        <dbReference type="ARBA" id="ARBA00022692"/>
    </source>
</evidence>
<evidence type="ECO:0000313" key="7">
    <source>
        <dbReference type="EMBL" id="MCM1988274.1"/>
    </source>
</evidence>
<keyword evidence="4 5" id="KW-0472">Membrane</keyword>
<evidence type="ECO:0000256" key="3">
    <source>
        <dbReference type="ARBA" id="ARBA00022989"/>
    </source>
</evidence>
<proteinExistence type="predicted"/>
<evidence type="ECO:0000256" key="1">
    <source>
        <dbReference type="ARBA" id="ARBA00004141"/>
    </source>
</evidence>
<accession>A0A9J6NUX2</accession>
<dbReference type="Pfam" id="PF12698">
    <property type="entry name" value="ABC2_membrane_3"/>
    <property type="match status" value="1"/>
</dbReference>
<feature type="transmembrane region" description="Helical" evidence="5">
    <location>
        <begin position="148"/>
        <end position="170"/>
    </location>
</feature>